<comment type="caution">
    <text evidence="2">The sequence shown here is derived from an EMBL/GenBank/DDBJ whole genome shotgun (WGS) entry which is preliminary data.</text>
</comment>
<dbReference type="RefSeq" id="WP_202999133.1">
    <property type="nucleotide sequence ID" value="NZ_JAEMEF010000002.1"/>
</dbReference>
<reference evidence="2 3" key="1">
    <citation type="submission" date="2020-12" db="EMBL/GenBank/DDBJ databases">
        <title>Olleya sediminilitoris sp. nov., isolated from a tidal flat.</title>
        <authorList>
            <person name="Park S."/>
            <person name="Yoon J.-H."/>
        </authorList>
    </citation>
    <scope>NUCLEOTIDE SEQUENCE [LARGE SCALE GENOMIC DNA]</scope>
    <source>
        <strain evidence="2 3">YSTF-M6</strain>
    </source>
</reference>
<feature type="transmembrane region" description="Helical" evidence="1">
    <location>
        <begin position="225"/>
        <end position="248"/>
    </location>
</feature>
<proteinExistence type="predicted"/>
<keyword evidence="1" id="KW-1133">Transmembrane helix</keyword>
<keyword evidence="1" id="KW-0812">Transmembrane</keyword>
<accession>A0ABS1WIS7</accession>
<dbReference type="EMBL" id="JAEMEF010000002">
    <property type="protein sequence ID" value="MBL7559009.1"/>
    <property type="molecule type" value="Genomic_DNA"/>
</dbReference>
<organism evidence="2 3">
    <name type="scientific">Olleya sediminilitoris</name>
    <dbReference type="NCBI Taxonomy" id="2795739"/>
    <lineage>
        <taxon>Bacteria</taxon>
        <taxon>Pseudomonadati</taxon>
        <taxon>Bacteroidota</taxon>
        <taxon>Flavobacteriia</taxon>
        <taxon>Flavobacteriales</taxon>
        <taxon>Flavobacteriaceae</taxon>
    </lineage>
</organism>
<gene>
    <name evidence="2" type="ORF">JAO71_04255</name>
</gene>
<evidence type="ECO:0000313" key="3">
    <source>
        <dbReference type="Proteomes" id="UP000605013"/>
    </source>
</evidence>
<sequence>MINNERIQEIINSIMIFSFEFDIEKVKQEMELKEVSDDELEKLGESQVNQKFNNGEFKIKMPNGDLFDANSIKQQSSKKGIKEPVIYINPNFKYVQWIIKKDFTTQQIKKHIKKQFSNSSEVDINEIKKALLIEEVKSKKVEGYIGELALKTSQNINQGKFHIQSSCSKESAIKMVFEYINELESEREIYVKKKIRSDYKKLGVYLIFIVFVSILWFINSECKKLPNWASTSIAFILFLISFIIMRLINHNIFDTLLSKKKVIKKYEQEFYTTTNE</sequence>
<name>A0ABS1WIS7_9FLAO</name>
<feature type="transmembrane region" description="Helical" evidence="1">
    <location>
        <begin position="202"/>
        <end position="219"/>
    </location>
</feature>
<keyword evidence="3" id="KW-1185">Reference proteome</keyword>
<evidence type="ECO:0000313" key="2">
    <source>
        <dbReference type="EMBL" id="MBL7559009.1"/>
    </source>
</evidence>
<evidence type="ECO:0000256" key="1">
    <source>
        <dbReference type="SAM" id="Phobius"/>
    </source>
</evidence>
<protein>
    <submittedName>
        <fullName evidence="2">Uncharacterized protein</fullName>
    </submittedName>
</protein>
<keyword evidence="1" id="KW-0472">Membrane</keyword>
<dbReference type="Proteomes" id="UP000605013">
    <property type="component" value="Unassembled WGS sequence"/>
</dbReference>